<name>A4JU37_BURVG</name>
<reference evidence="1 2" key="1">
    <citation type="submission" date="2007-03" db="EMBL/GenBank/DDBJ databases">
        <title>Complete sequence of plasmid pBVIE01 of Burkholderia vietnamiensis G4.</title>
        <authorList>
            <consortium name="US DOE Joint Genome Institute"/>
            <person name="Copeland A."/>
            <person name="Lucas S."/>
            <person name="Lapidus A."/>
            <person name="Barry K."/>
            <person name="Detter J.C."/>
            <person name="Glavina del Rio T."/>
            <person name="Hammon N."/>
            <person name="Israni S."/>
            <person name="Dalin E."/>
            <person name="Tice H."/>
            <person name="Pitluck S."/>
            <person name="Chain P."/>
            <person name="Malfatti S."/>
            <person name="Shin M."/>
            <person name="Vergez L."/>
            <person name="Schmutz J."/>
            <person name="Larimer F."/>
            <person name="Land M."/>
            <person name="Hauser L."/>
            <person name="Kyrpides N."/>
            <person name="Tiedje J."/>
            <person name="Richardson P."/>
        </authorList>
    </citation>
    <scope>NUCLEOTIDE SEQUENCE [LARGE SCALE GENOMIC DNA]</scope>
    <source>
        <strain evidence="2">G4 / LMG 22486</strain>
        <plasmid evidence="1 2">pBVIE01</plasmid>
    </source>
</reference>
<keyword evidence="1" id="KW-0614">Plasmid</keyword>
<dbReference type="EMBL" id="CP000617">
    <property type="protein sequence ID" value="ABO59790.1"/>
    <property type="molecule type" value="Genomic_DNA"/>
</dbReference>
<gene>
    <name evidence="1" type="ordered locus">Bcep1808_6903</name>
</gene>
<accession>A4JU37</accession>
<proteinExistence type="predicted"/>
<dbReference type="HOGENOM" id="CLU_1493528_0_0_4"/>
<evidence type="ECO:0000313" key="1">
    <source>
        <dbReference type="EMBL" id="ABO59790.1"/>
    </source>
</evidence>
<organism evidence="1 2">
    <name type="scientific">Burkholderia vietnamiensis (strain G4 / LMG 22486)</name>
    <name type="common">Burkholderia cepacia (strain R1808)</name>
    <dbReference type="NCBI Taxonomy" id="269482"/>
    <lineage>
        <taxon>Bacteria</taxon>
        <taxon>Pseudomonadati</taxon>
        <taxon>Pseudomonadota</taxon>
        <taxon>Betaproteobacteria</taxon>
        <taxon>Burkholderiales</taxon>
        <taxon>Burkholderiaceae</taxon>
        <taxon>Burkholderia</taxon>
        <taxon>Burkholderia cepacia complex</taxon>
    </lineage>
</organism>
<dbReference type="KEGG" id="bvi:Bcep1808_6903"/>
<dbReference type="AlphaFoldDB" id="A4JU37"/>
<sequence length="180" mass="19665">MAEKYTVRLQRRNSQAKATFEHLVQRDDASAIVYAKHWLADPHGWDTVEVFNETAGRMIATLTDVGAAAEGASSVTRIGEWSVSRYGGGWCIAEPDGRVHVAHDSPSSVETERALARLCALIVGDAATSDADPYSDMRLCLIIKEARRAGSYKEAFARLRRDIVPKLVARPAGASKEGEH</sequence>
<dbReference type="Proteomes" id="UP000002287">
    <property type="component" value="Plasmid pBVIE01"/>
</dbReference>
<protein>
    <submittedName>
        <fullName evidence="1">Uncharacterized protein</fullName>
    </submittedName>
</protein>
<geneLocation type="plasmid" evidence="1 2">
    <name>pBVIE01</name>
</geneLocation>
<evidence type="ECO:0000313" key="2">
    <source>
        <dbReference type="Proteomes" id="UP000002287"/>
    </source>
</evidence>